<evidence type="ECO:0000313" key="2">
    <source>
        <dbReference type="Proteomes" id="UP000179018"/>
    </source>
</evidence>
<dbReference type="InterPro" id="IPR029063">
    <property type="entry name" value="SAM-dependent_MTases_sf"/>
</dbReference>
<comment type="caution">
    <text evidence="1">The sequence shown here is derived from an EMBL/GenBank/DDBJ whole genome shotgun (WGS) entry which is preliminary data.</text>
</comment>
<dbReference type="AlphaFoldDB" id="A0A1F8BCH7"/>
<reference evidence="1 2" key="1">
    <citation type="journal article" date="2016" name="Nat. Commun.">
        <title>Thousands of microbial genomes shed light on interconnected biogeochemical processes in an aquifer system.</title>
        <authorList>
            <person name="Anantharaman K."/>
            <person name="Brown C.T."/>
            <person name="Hug L.A."/>
            <person name="Sharon I."/>
            <person name="Castelle C.J."/>
            <person name="Probst A.J."/>
            <person name="Thomas B.C."/>
            <person name="Singh A."/>
            <person name="Wilkins M.J."/>
            <person name="Karaoz U."/>
            <person name="Brodie E.L."/>
            <person name="Williams K.H."/>
            <person name="Hubbard S.S."/>
            <person name="Banfield J.F."/>
        </authorList>
    </citation>
    <scope>NUCLEOTIDE SEQUENCE [LARGE SCALE GENOMIC DNA]</scope>
</reference>
<sequence length="217" mass="25138">MKVSSIISRYYSHRASFRYAHINNLANAVLIDIGCGNNKFHPAAIGLDKYKLKGVDIQWDLIKKPYPLKDVSADIIHCSQVLEHLSYSQQATLLSECRRILKKGGILEIHVPHAFSIAAHQDPTHTAYFTFLSIEHYLGNFNEWYVFQMPEYKLVAMDVDVFCTLRRNMQVFWWLVNVCCKILLRLLLRISPVLADLTVKSLPFFAVDIIWILRKNK</sequence>
<dbReference type="SUPFAM" id="SSF53335">
    <property type="entry name" value="S-adenosyl-L-methionine-dependent methyltransferases"/>
    <property type="match status" value="1"/>
</dbReference>
<organism evidence="1 2">
    <name type="scientific">Candidatus Woesebacteria bacterium RIFCSPLOWO2_01_FULL_39_10</name>
    <dbReference type="NCBI Taxonomy" id="1802516"/>
    <lineage>
        <taxon>Bacteria</taxon>
        <taxon>Candidatus Woeseibacteriota</taxon>
    </lineage>
</organism>
<proteinExistence type="predicted"/>
<dbReference type="STRING" id="1802516.A3A75_02645"/>
<evidence type="ECO:0000313" key="1">
    <source>
        <dbReference type="EMBL" id="OGM61038.1"/>
    </source>
</evidence>
<dbReference type="Proteomes" id="UP000179018">
    <property type="component" value="Unassembled WGS sequence"/>
</dbReference>
<name>A0A1F8BCH7_9BACT</name>
<dbReference type="Gene3D" id="3.40.50.150">
    <property type="entry name" value="Vaccinia Virus protein VP39"/>
    <property type="match status" value="1"/>
</dbReference>
<gene>
    <name evidence="1" type="ORF">A3A75_02645</name>
</gene>
<protein>
    <submittedName>
        <fullName evidence="1">Uncharacterized protein</fullName>
    </submittedName>
</protein>
<dbReference type="CDD" id="cd02440">
    <property type="entry name" value="AdoMet_MTases"/>
    <property type="match status" value="1"/>
</dbReference>
<dbReference type="EMBL" id="MGHC01000001">
    <property type="protein sequence ID" value="OGM61038.1"/>
    <property type="molecule type" value="Genomic_DNA"/>
</dbReference>
<dbReference type="Pfam" id="PF13489">
    <property type="entry name" value="Methyltransf_23"/>
    <property type="match status" value="1"/>
</dbReference>
<accession>A0A1F8BCH7</accession>